<dbReference type="Proteomes" id="UP000275865">
    <property type="component" value="Unassembled WGS sequence"/>
</dbReference>
<dbReference type="GO" id="GO:0016616">
    <property type="term" value="F:oxidoreductase activity, acting on the CH-OH group of donors, NAD or NADP as acceptor"/>
    <property type="evidence" value="ECO:0007669"/>
    <property type="project" value="InterPro"/>
</dbReference>
<evidence type="ECO:0000313" key="2">
    <source>
        <dbReference type="EMBL" id="RKN34070.1"/>
    </source>
</evidence>
<dbReference type="AlphaFoldDB" id="A0A3A9Y8Y4"/>
<sequence length="343" mass="37131">MRALITGGSGFLGGHLVDECVRRGDRVRVLVRPTSDLGHLRTVPGIELVSGDLTDPASLRSATRNVDVIYHSAARAQDFGTRAQFWAANVTGTQHLLTAARSNGVPRFVHVSSPSAVMNGEDQVDIDESVAYPDRFLNLYSETKAVAEQLVLAANDGELTTCALRPRAIWGPRDRTGFLPRLLTRMHRGTLPDLSGPAPVLASLCHCRNAAVACRLAATSDRVGGRAYFIADAERIDVWALIARVAELFGLRAPTHRIPGPLLAGVVGLFELLWRVPLLARRPPPVSRYGVALLTRTATYDTTAANRDLGYRPEVDLETGLVQLRKWVERIGGVAALARGARG</sequence>
<organism evidence="2 3">
    <name type="scientific">Micromonospora musae</name>
    <dbReference type="NCBI Taxonomy" id="1894970"/>
    <lineage>
        <taxon>Bacteria</taxon>
        <taxon>Bacillati</taxon>
        <taxon>Actinomycetota</taxon>
        <taxon>Actinomycetes</taxon>
        <taxon>Micromonosporales</taxon>
        <taxon>Micromonosporaceae</taxon>
        <taxon>Micromonospora</taxon>
    </lineage>
</organism>
<dbReference type="GO" id="GO:0005737">
    <property type="term" value="C:cytoplasm"/>
    <property type="evidence" value="ECO:0007669"/>
    <property type="project" value="TreeGrafter"/>
</dbReference>
<comment type="caution">
    <text evidence="2">The sequence shown here is derived from an EMBL/GenBank/DDBJ whole genome shotgun (WGS) entry which is preliminary data.</text>
</comment>
<evidence type="ECO:0000259" key="1">
    <source>
        <dbReference type="Pfam" id="PF01073"/>
    </source>
</evidence>
<dbReference type="GO" id="GO:0006694">
    <property type="term" value="P:steroid biosynthetic process"/>
    <property type="evidence" value="ECO:0007669"/>
    <property type="project" value="InterPro"/>
</dbReference>
<dbReference type="InterPro" id="IPR051783">
    <property type="entry name" value="NAD(P)-dependent_oxidoreduct"/>
</dbReference>
<gene>
    <name evidence="2" type="ORF">D7044_10345</name>
</gene>
<dbReference type="EMBL" id="RAZT01000004">
    <property type="protein sequence ID" value="RKN34070.1"/>
    <property type="molecule type" value="Genomic_DNA"/>
</dbReference>
<dbReference type="GO" id="GO:0004029">
    <property type="term" value="F:aldehyde dehydrogenase (NAD+) activity"/>
    <property type="evidence" value="ECO:0007669"/>
    <property type="project" value="TreeGrafter"/>
</dbReference>
<dbReference type="InterPro" id="IPR002225">
    <property type="entry name" value="3Beta_OHSteriod_DH/Estase"/>
</dbReference>
<dbReference type="InterPro" id="IPR036291">
    <property type="entry name" value="NAD(P)-bd_dom_sf"/>
</dbReference>
<name>A0A3A9Y8Y4_9ACTN</name>
<proteinExistence type="predicted"/>
<evidence type="ECO:0000313" key="3">
    <source>
        <dbReference type="Proteomes" id="UP000275865"/>
    </source>
</evidence>
<feature type="domain" description="3-beta hydroxysteroid dehydrogenase/isomerase" evidence="1">
    <location>
        <begin position="4"/>
        <end position="255"/>
    </location>
</feature>
<protein>
    <submittedName>
        <fullName evidence="2">NAD-dependent epimerase/dehydratase family protein</fullName>
    </submittedName>
</protein>
<dbReference type="PANTHER" id="PTHR48079:SF6">
    <property type="entry name" value="NAD(P)-BINDING DOMAIN-CONTAINING PROTEIN-RELATED"/>
    <property type="match status" value="1"/>
</dbReference>
<dbReference type="RefSeq" id="WP_120688682.1">
    <property type="nucleotide sequence ID" value="NZ_RAZT01000004.1"/>
</dbReference>
<dbReference type="PANTHER" id="PTHR48079">
    <property type="entry name" value="PROTEIN YEEZ"/>
    <property type="match status" value="1"/>
</dbReference>
<accession>A0A3A9Y8Y4</accession>
<reference evidence="2 3" key="1">
    <citation type="submission" date="2018-09" db="EMBL/GenBank/DDBJ databases">
        <title>Micromonospora sp. nov. MS1-9, isolated from a root of Musa sp.</title>
        <authorList>
            <person name="Kuncharoen N."/>
            <person name="Kudo T."/>
            <person name="Ohkuma M."/>
            <person name="Yuki M."/>
            <person name="Tanasupawat S."/>
        </authorList>
    </citation>
    <scope>NUCLEOTIDE SEQUENCE [LARGE SCALE GENOMIC DNA]</scope>
    <source>
        <strain evidence="2 3">MS1-9</strain>
    </source>
</reference>
<dbReference type="SUPFAM" id="SSF51735">
    <property type="entry name" value="NAD(P)-binding Rossmann-fold domains"/>
    <property type="match status" value="1"/>
</dbReference>
<dbReference type="Gene3D" id="3.40.50.720">
    <property type="entry name" value="NAD(P)-binding Rossmann-like Domain"/>
    <property type="match status" value="1"/>
</dbReference>
<dbReference type="Pfam" id="PF01073">
    <property type="entry name" value="3Beta_HSD"/>
    <property type="match status" value="1"/>
</dbReference>